<evidence type="ECO:0000313" key="2">
    <source>
        <dbReference type="Proteomes" id="UP000179797"/>
    </source>
</evidence>
<dbReference type="PROSITE" id="PS51257">
    <property type="entry name" value="PROKAR_LIPOPROTEIN"/>
    <property type="match status" value="1"/>
</dbReference>
<comment type="caution">
    <text evidence="1">The sequence shown here is derived from an EMBL/GenBank/DDBJ whole genome shotgun (WGS) entry which is preliminary data.</text>
</comment>
<dbReference type="EMBL" id="JRYR02000002">
    <property type="protein sequence ID" value="OHX64092.1"/>
    <property type="molecule type" value="Genomic_DNA"/>
</dbReference>
<dbReference type="Proteomes" id="UP000179797">
    <property type="component" value="Unassembled WGS sequence"/>
</dbReference>
<reference evidence="1 2" key="1">
    <citation type="journal article" date="2012" name="Int. J. Syst. Evol. Microbiol.">
        <title>Flammeovirga pacifica sp. nov., isolated from deep-sea sediment.</title>
        <authorList>
            <person name="Xu H."/>
            <person name="Fu Y."/>
            <person name="Yang N."/>
            <person name="Ding Z."/>
            <person name="Lai Q."/>
            <person name="Zeng R."/>
        </authorList>
    </citation>
    <scope>NUCLEOTIDE SEQUENCE [LARGE SCALE GENOMIC DNA]</scope>
    <source>
        <strain evidence="2">DSM 24597 / LMG 26175 / WPAGA1</strain>
    </source>
</reference>
<accession>A0A1S1YST4</accession>
<evidence type="ECO:0000313" key="1">
    <source>
        <dbReference type="EMBL" id="OHX64092.1"/>
    </source>
</evidence>
<dbReference type="STRING" id="915059.NH26_21025"/>
<dbReference type="OrthoDB" id="9835329at2"/>
<keyword evidence="2" id="KW-1185">Reference proteome</keyword>
<protein>
    <submittedName>
        <fullName evidence="1">Uncharacterized protein</fullName>
    </submittedName>
</protein>
<dbReference type="AlphaFoldDB" id="A0A1S1YST4"/>
<gene>
    <name evidence="1" type="ORF">NH26_21025</name>
</gene>
<proteinExistence type="predicted"/>
<sequence length="237" mass="27009">MNKFTSHIILAFMVLVTSCKDSIIEDLPTPAGNLLTTIIAINNDVELNTSWRHYMISDASVGIKEITYSNSTKSETAYQDDFIYDLINKESTPELNFTTLSNNEYDHATINIDNHLENNYSFDIKGTYNPSSPISIKFFYTTDIPMEINHELEDNLIISDSTITQIELAFNLKKCFDLVEFDQLNTKEIDVELGNGQIVKETVIEINAIDNKATYELLNKELQESLETRIVAQEPNF</sequence>
<dbReference type="RefSeq" id="WP_139263223.1">
    <property type="nucleotide sequence ID" value="NZ_JRYR02000002.1"/>
</dbReference>
<organism evidence="1 2">
    <name type="scientific">Flammeovirga pacifica</name>
    <dbReference type="NCBI Taxonomy" id="915059"/>
    <lineage>
        <taxon>Bacteria</taxon>
        <taxon>Pseudomonadati</taxon>
        <taxon>Bacteroidota</taxon>
        <taxon>Cytophagia</taxon>
        <taxon>Cytophagales</taxon>
        <taxon>Flammeovirgaceae</taxon>
        <taxon>Flammeovirga</taxon>
    </lineage>
</organism>
<name>A0A1S1YST4_FLAPC</name>